<dbReference type="AlphaFoldDB" id="A0A1G9A0S6"/>
<keyword evidence="1" id="KW-0812">Transmembrane</keyword>
<evidence type="ECO:0000256" key="1">
    <source>
        <dbReference type="SAM" id="Phobius"/>
    </source>
</evidence>
<keyword evidence="1" id="KW-1133">Transmembrane helix</keyword>
<keyword evidence="3" id="KW-1185">Reference proteome</keyword>
<dbReference type="Proteomes" id="UP000198718">
    <property type="component" value="Unassembled WGS sequence"/>
</dbReference>
<protein>
    <recommendedName>
        <fullName evidence="4">Holin</fullName>
    </recommendedName>
</protein>
<dbReference type="RefSeq" id="WP_090551173.1">
    <property type="nucleotide sequence ID" value="NZ_FNFP01000001.1"/>
</dbReference>
<sequence>MPEGLELITMDVLTTFTGAVLATNIVTHFIKDYTPEFLDKKIVTLIVATFIMFSNQLFLGTISLQTLYLSFLNSFLVATAAVGNYEILTRKTKKRLIKELQDEVAFREKEE</sequence>
<accession>A0A1G9A0S6</accession>
<evidence type="ECO:0008006" key="4">
    <source>
        <dbReference type="Google" id="ProtNLM"/>
    </source>
</evidence>
<proteinExistence type="predicted"/>
<keyword evidence="1" id="KW-0472">Membrane</keyword>
<feature type="transmembrane region" description="Helical" evidence="1">
    <location>
        <begin position="42"/>
        <end position="62"/>
    </location>
</feature>
<dbReference type="OrthoDB" id="1957210at2"/>
<dbReference type="EMBL" id="FNFP01000001">
    <property type="protein sequence ID" value="SDK20933.1"/>
    <property type="molecule type" value="Genomic_DNA"/>
</dbReference>
<evidence type="ECO:0000313" key="2">
    <source>
        <dbReference type="EMBL" id="SDK20933.1"/>
    </source>
</evidence>
<dbReference type="STRING" id="393762.SAMN05660472_01027"/>
<organism evidence="2 3">
    <name type="scientific">Natronincola ferrireducens</name>
    <dbReference type="NCBI Taxonomy" id="393762"/>
    <lineage>
        <taxon>Bacteria</taxon>
        <taxon>Bacillati</taxon>
        <taxon>Bacillota</taxon>
        <taxon>Clostridia</taxon>
        <taxon>Peptostreptococcales</taxon>
        <taxon>Natronincolaceae</taxon>
        <taxon>Natronincola</taxon>
    </lineage>
</organism>
<evidence type="ECO:0000313" key="3">
    <source>
        <dbReference type="Proteomes" id="UP000198718"/>
    </source>
</evidence>
<feature type="transmembrane region" description="Helical" evidence="1">
    <location>
        <begin position="12"/>
        <end position="30"/>
    </location>
</feature>
<name>A0A1G9A0S6_9FIRM</name>
<reference evidence="2 3" key="1">
    <citation type="submission" date="2016-10" db="EMBL/GenBank/DDBJ databases">
        <authorList>
            <person name="de Groot N.N."/>
        </authorList>
    </citation>
    <scope>NUCLEOTIDE SEQUENCE [LARGE SCALE GENOMIC DNA]</scope>
    <source>
        <strain evidence="2 3">DSM 18346</strain>
    </source>
</reference>
<gene>
    <name evidence="2" type="ORF">SAMN05660472_01027</name>
</gene>
<feature type="transmembrane region" description="Helical" evidence="1">
    <location>
        <begin position="68"/>
        <end position="88"/>
    </location>
</feature>